<evidence type="ECO:0000256" key="1">
    <source>
        <dbReference type="SAM" id="MobiDB-lite"/>
    </source>
</evidence>
<reference evidence="2 3" key="1">
    <citation type="submission" date="2020-08" db="EMBL/GenBank/DDBJ databases">
        <title>Genomic Encyclopedia of Type Strains, Phase IV (KMG-V): Genome sequencing to study the core and pangenomes of soil and plant-associated prokaryotes.</title>
        <authorList>
            <person name="Whitman W."/>
        </authorList>
    </citation>
    <scope>NUCLEOTIDE SEQUENCE [LARGE SCALE GENOMIC DNA]</scope>
    <source>
        <strain evidence="2 3">SEMIA 4034</strain>
    </source>
</reference>
<proteinExistence type="predicted"/>
<dbReference type="EMBL" id="JACHBC010000007">
    <property type="protein sequence ID" value="MBB5561900.1"/>
    <property type="molecule type" value="Genomic_DNA"/>
</dbReference>
<evidence type="ECO:0000313" key="2">
    <source>
        <dbReference type="EMBL" id="MBB5561900.1"/>
    </source>
</evidence>
<gene>
    <name evidence="2" type="ORF">GGI59_003579</name>
</gene>
<comment type="caution">
    <text evidence="2">The sequence shown here is derived from an EMBL/GenBank/DDBJ whole genome shotgun (WGS) entry which is preliminary data.</text>
</comment>
<sequence length="42" mass="4599">MWEQLQYRAGDELKIGGGDSAVAPPPSDPDDSSQNKLINRNK</sequence>
<dbReference type="Proteomes" id="UP000528824">
    <property type="component" value="Unassembled WGS sequence"/>
</dbReference>
<organism evidence="2 3">
    <name type="scientific">Rhizobium lentis</name>
    <dbReference type="NCBI Taxonomy" id="1138194"/>
    <lineage>
        <taxon>Bacteria</taxon>
        <taxon>Pseudomonadati</taxon>
        <taxon>Pseudomonadota</taxon>
        <taxon>Alphaproteobacteria</taxon>
        <taxon>Hyphomicrobiales</taxon>
        <taxon>Rhizobiaceae</taxon>
        <taxon>Rhizobium/Agrobacterium group</taxon>
        <taxon>Rhizobium</taxon>
    </lineage>
</organism>
<dbReference type="RefSeq" id="WP_281418156.1">
    <property type="nucleotide sequence ID" value="NZ_JACHBB010000007.1"/>
</dbReference>
<accession>A0A7W8URE6</accession>
<name>A0A7W8URE6_9HYPH</name>
<protein>
    <submittedName>
        <fullName evidence="2">Uncharacterized protein</fullName>
    </submittedName>
</protein>
<evidence type="ECO:0000313" key="3">
    <source>
        <dbReference type="Proteomes" id="UP000528824"/>
    </source>
</evidence>
<feature type="region of interest" description="Disordered" evidence="1">
    <location>
        <begin position="1"/>
        <end position="42"/>
    </location>
</feature>
<dbReference type="AlphaFoldDB" id="A0A7W8URE6"/>
<keyword evidence="3" id="KW-1185">Reference proteome</keyword>